<feature type="transmembrane region" description="Helical" evidence="1">
    <location>
        <begin position="158"/>
        <end position="183"/>
    </location>
</feature>
<feature type="transmembrane region" description="Helical" evidence="1">
    <location>
        <begin position="292"/>
        <end position="314"/>
    </location>
</feature>
<comment type="caution">
    <text evidence="2">The sequence shown here is derived from an EMBL/GenBank/DDBJ whole genome shotgun (WGS) entry which is preliminary data.</text>
</comment>
<feature type="transmembrane region" description="Helical" evidence="1">
    <location>
        <begin position="134"/>
        <end position="151"/>
    </location>
</feature>
<keyword evidence="3" id="KW-1185">Reference proteome</keyword>
<feature type="transmembrane region" description="Helical" evidence="1">
    <location>
        <begin position="431"/>
        <end position="451"/>
    </location>
</feature>
<proteinExistence type="predicted"/>
<feature type="transmembrane region" description="Helical" evidence="1">
    <location>
        <begin position="76"/>
        <end position="95"/>
    </location>
</feature>
<accession>A0ABT7I6W3</accession>
<name>A0ABT7I6W3_9BACT</name>
<dbReference type="PANTHER" id="PTHR30282:SF0">
    <property type="entry name" value="P-AMINOBENZOYL-GLUTAMATE TRANSPORT PROTEIN"/>
    <property type="match status" value="1"/>
</dbReference>
<feature type="transmembrane region" description="Helical" evidence="1">
    <location>
        <begin position="335"/>
        <end position="354"/>
    </location>
</feature>
<feature type="transmembrane region" description="Helical" evidence="1">
    <location>
        <begin position="401"/>
        <end position="419"/>
    </location>
</feature>
<keyword evidence="1" id="KW-0812">Transmembrane</keyword>
<organism evidence="2 3">
    <name type="scientific">Campylobacter felis</name>
    <dbReference type="NCBI Taxonomy" id="2974565"/>
    <lineage>
        <taxon>Bacteria</taxon>
        <taxon>Pseudomonadati</taxon>
        <taxon>Campylobacterota</taxon>
        <taxon>Epsilonproteobacteria</taxon>
        <taxon>Campylobacterales</taxon>
        <taxon>Campylobacteraceae</taxon>
        <taxon>Campylobacter</taxon>
    </lineage>
</organism>
<feature type="transmembrane region" description="Helical" evidence="1">
    <location>
        <begin position="253"/>
        <end position="272"/>
    </location>
</feature>
<feature type="transmembrane region" description="Helical" evidence="1">
    <location>
        <begin position="107"/>
        <end position="128"/>
    </location>
</feature>
<feature type="transmembrane region" description="Helical" evidence="1">
    <location>
        <begin position="374"/>
        <end position="394"/>
    </location>
</feature>
<evidence type="ECO:0000313" key="2">
    <source>
        <dbReference type="EMBL" id="MDL0147330.1"/>
    </source>
</evidence>
<dbReference type="RefSeq" id="WP_270977761.1">
    <property type="nucleotide sequence ID" value="NZ_JANURU010000013.1"/>
</dbReference>
<dbReference type="EMBL" id="JANURU010000013">
    <property type="protein sequence ID" value="MDL0147330.1"/>
    <property type="molecule type" value="Genomic_DNA"/>
</dbReference>
<dbReference type="Pfam" id="PF03806">
    <property type="entry name" value="ABG_transport"/>
    <property type="match status" value="1"/>
</dbReference>
<protein>
    <submittedName>
        <fullName evidence="2">AbgT family transporter</fullName>
    </submittedName>
</protein>
<dbReference type="PANTHER" id="PTHR30282">
    <property type="entry name" value="P-AMINOBENZOYL GLUTAMATE TRANSPORTER"/>
    <property type="match status" value="1"/>
</dbReference>
<feature type="transmembrane region" description="Helical" evidence="1">
    <location>
        <begin position="463"/>
        <end position="487"/>
    </location>
</feature>
<keyword evidence="1" id="KW-0472">Membrane</keyword>
<gene>
    <name evidence="2" type="ORF">NYG95_06865</name>
</gene>
<feature type="transmembrane region" description="Helical" evidence="1">
    <location>
        <begin position="21"/>
        <end position="43"/>
    </location>
</feature>
<reference evidence="2" key="1">
    <citation type="submission" date="2022-08" db="EMBL/GenBank/DDBJ databases">
        <authorList>
            <person name="Wang H."/>
        </authorList>
    </citation>
    <scope>NUCLEOTIDE SEQUENCE</scope>
    <source>
        <strain evidence="2">XJK33-1</strain>
    </source>
</reference>
<reference evidence="2" key="2">
    <citation type="journal article" date="2023" name="Microorganisms">
        <title>Isolation and Genomic Characteristics of Cat-Borne Campylobacter felis sp. nov. and Sheep-Borne Campylobacter ovis sp. nov.</title>
        <authorList>
            <person name="Wang H."/>
            <person name="Li Y."/>
            <person name="Gu Y."/>
            <person name="Zhou G."/>
            <person name="Chen X."/>
            <person name="Zhang X."/>
            <person name="Shao Z."/>
            <person name="Zhang J."/>
            <person name="Zhang M."/>
        </authorList>
    </citation>
    <scope>NUCLEOTIDE SEQUENCE</scope>
    <source>
        <strain evidence="2">XJK33-1</strain>
    </source>
</reference>
<dbReference type="InterPro" id="IPR004697">
    <property type="entry name" value="AbgT"/>
</dbReference>
<keyword evidence="1" id="KW-1133">Transmembrane helix</keyword>
<feature type="transmembrane region" description="Helical" evidence="1">
    <location>
        <begin position="203"/>
        <end position="222"/>
    </location>
</feature>
<evidence type="ECO:0000313" key="3">
    <source>
        <dbReference type="Proteomes" id="UP001176223"/>
    </source>
</evidence>
<evidence type="ECO:0000256" key="1">
    <source>
        <dbReference type="SAM" id="Phobius"/>
    </source>
</evidence>
<sequence length="502" mass="54758">MEQKRFSFLNFVEKLGNALPHPAMIFIYLTIILMVSSALASYFNLSVNFGDRNIQIVNLLSMESFVKFTNTFVENYAKFPPLGVVLVAMIGISIAEHSGYLKSILKALVLSAPKALISFFVVLAGILSNLASDIGYVVLTPLAAMLFYSIGRHPLAGLAAAFAGVSGGYSANLLISTVDPLLAGITQSAAQIINPNYVVGPEVNYYFMFVSTFLIAIIGALITDKIIEPRLGTYQEDSQVEAIEDMNAREKRAMILASLGALLYVAVVLVMILPQDSLFRNAETGSFIKSPFIVGIIFFVFFLLAIPGVIYGFLSGSFKTSTDVVNAMSEGMKTMAMYLVIIFFAAQFISLFAQSNIGQYTAIKGAIFLKNLDLNSGLLILLFIAICAFINLFVASASAQWALISPVFVPMFMLLGYAPELVQAAYRIGDSTTNIITPLMSYMPIILSVAMKYQKNVGMGTMISLMLPYSVAFFVSWSALLYVWVFIFNLPLGPGVENFISQ</sequence>
<dbReference type="Proteomes" id="UP001176223">
    <property type="component" value="Unassembled WGS sequence"/>
</dbReference>